<dbReference type="EMBL" id="GBRH01261612">
    <property type="protein sequence ID" value="JAD36283.1"/>
    <property type="molecule type" value="Transcribed_RNA"/>
</dbReference>
<name>A0A0A8ZF36_ARUDO</name>
<proteinExistence type="predicted"/>
<protein>
    <submittedName>
        <fullName evidence="1">Uncharacterized protein</fullName>
    </submittedName>
</protein>
<reference evidence="1" key="2">
    <citation type="journal article" date="2015" name="Data Brief">
        <title>Shoot transcriptome of the giant reed, Arundo donax.</title>
        <authorList>
            <person name="Barrero R.A."/>
            <person name="Guerrero F.D."/>
            <person name="Moolhuijzen P."/>
            <person name="Goolsby J.A."/>
            <person name="Tidwell J."/>
            <person name="Bellgard S.E."/>
            <person name="Bellgard M.I."/>
        </authorList>
    </citation>
    <scope>NUCLEOTIDE SEQUENCE</scope>
    <source>
        <tissue evidence="1">Shoot tissue taken approximately 20 cm above the soil surface</tissue>
    </source>
</reference>
<organism evidence="1">
    <name type="scientific">Arundo donax</name>
    <name type="common">Giant reed</name>
    <name type="synonym">Donax arundinaceus</name>
    <dbReference type="NCBI Taxonomy" id="35708"/>
    <lineage>
        <taxon>Eukaryota</taxon>
        <taxon>Viridiplantae</taxon>
        <taxon>Streptophyta</taxon>
        <taxon>Embryophyta</taxon>
        <taxon>Tracheophyta</taxon>
        <taxon>Spermatophyta</taxon>
        <taxon>Magnoliopsida</taxon>
        <taxon>Liliopsida</taxon>
        <taxon>Poales</taxon>
        <taxon>Poaceae</taxon>
        <taxon>PACMAD clade</taxon>
        <taxon>Arundinoideae</taxon>
        <taxon>Arundineae</taxon>
        <taxon>Arundo</taxon>
    </lineage>
</organism>
<evidence type="ECO:0000313" key="1">
    <source>
        <dbReference type="EMBL" id="JAD36283.1"/>
    </source>
</evidence>
<sequence>MLESLFHRGILYKAKSCMSVVWPSLTVD</sequence>
<reference evidence="1" key="1">
    <citation type="submission" date="2014-09" db="EMBL/GenBank/DDBJ databases">
        <authorList>
            <person name="Magalhaes I.L.F."/>
            <person name="Oliveira U."/>
            <person name="Santos F.R."/>
            <person name="Vidigal T.H.D.A."/>
            <person name="Brescovit A.D."/>
            <person name="Santos A.J."/>
        </authorList>
    </citation>
    <scope>NUCLEOTIDE SEQUENCE</scope>
    <source>
        <tissue evidence="1">Shoot tissue taken approximately 20 cm above the soil surface</tissue>
    </source>
</reference>
<dbReference type="AlphaFoldDB" id="A0A0A8ZF36"/>
<accession>A0A0A8ZF36</accession>